<comment type="caution">
    <text evidence="5">The sequence shown here is derived from an EMBL/GenBank/DDBJ whole genome shotgun (WGS) entry which is preliminary data.</text>
</comment>
<keyword evidence="1" id="KW-0677">Repeat</keyword>
<dbReference type="SMART" id="SM00530">
    <property type="entry name" value="HTH_XRE"/>
    <property type="match status" value="1"/>
</dbReference>
<dbReference type="SUPFAM" id="SSF48452">
    <property type="entry name" value="TPR-like"/>
    <property type="match status" value="1"/>
</dbReference>
<feature type="repeat" description="TPR" evidence="3">
    <location>
        <begin position="269"/>
        <end position="302"/>
    </location>
</feature>
<dbReference type="SMART" id="SM00028">
    <property type="entry name" value="TPR"/>
    <property type="match status" value="4"/>
</dbReference>
<sequence length="425" mass="50062">MNALGTILKLKRIEKKIRQEDLCQGICTTSYLSRIENNKTIANEEIYRLLFDRLGLDYDKIFKLSSQLDKRIEKWYEDLLNRKYDTENIDELKELAFTAGGETSIKFEIVYCRYLLMNNQLEEAEKILMNLRKIFRPELSRNFFIYSNVLVYYYILVGGYSQAAEAGLALTRLVGYENLGKDFELGIFNYNLGLSSLKHGYYETALNYAEKALSIFKDGFYIDRAMDCLIILGVCHNNLKNWDKAIYSFELAKRTLQFLPEKVHERYWYMISNNLGNCHEYKGEYDEAVHYYLQALKYLADQNKIIPLINLIRCYYNMGDLKSARFWLESAERTIKLGKVSKKEWIQIDIFSTLLKEPLSLEEINDIQKTSIQYFLSIEDWIHTIRYCGLFAKLYESQNRYKQANELYKIAFQANEKIKSGGDSL</sequence>
<gene>
    <name evidence="5" type="ORF">C6P37_01755</name>
</gene>
<dbReference type="Proteomes" id="UP000257014">
    <property type="component" value="Unassembled WGS sequence"/>
</dbReference>
<dbReference type="InterPro" id="IPR011990">
    <property type="entry name" value="TPR-like_helical_dom_sf"/>
</dbReference>
<evidence type="ECO:0000256" key="3">
    <source>
        <dbReference type="PROSITE-ProRule" id="PRU00339"/>
    </source>
</evidence>
<protein>
    <recommendedName>
        <fullName evidence="4">HTH cro/C1-type domain-containing protein</fullName>
    </recommendedName>
</protein>
<dbReference type="PROSITE" id="PS50943">
    <property type="entry name" value="HTH_CROC1"/>
    <property type="match status" value="1"/>
</dbReference>
<organism evidence="5 6">
    <name type="scientific">Caldibacillus debilis</name>
    <dbReference type="NCBI Taxonomy" id="301148"/>
    <lineage>
        <taxon>Bacteria</taxon>
        <taxon>Bacillati</taxon>
        <taxon>Bacillota</taxon>
        <taxon>Bacilli</taxon>
        <taxon>Bacillales</taxon>
        <taxon>Bacillaceae</taxon>
        <taxon>Caldibacillus</taxon>
    </lineage>
</organism>
<dbReference type="InterPro" id="IPR053163">
    <property type="entry name" value="HTH-type_regulator_Rgg"/>
</dbReference>
<dbReference type="PANTHER" id="PTHR37038:SF14">
    <property type="entry name" value="TRANSCRIPTIONAL ACTIVATOR"/>
    <property type="match status" value="1"/>
</dbReference>
<dbReference type="GO" id="GO:0003677">
    <property type="term" value="F:DNA binding"/>
    <property type="evidence" value="ECO:0007669"/>
    <property type="project" value="InterPro"/>
</dbReference>
<dbReference type="SUPFAM" id="SSF47413">
    <property type="entry name" value="lambda repressor-like DNA-binding domains"/>
    <property type="match status" value="1"/>
</dbReference>
<dbReference type="AlphaFoldDB" id="A0A3E0K7Q3"/>
<name>A0A3E0K7Q3_9BACI</name>
<accession>A0A3E0K7Q3</accession>
<evidence type="ECO:0000259" key="4">
    <source>
        <dbReference type="PROSITE" id="PS50943"/>
    </source>
</evidence>
<dbReference type="PANTHER" id="PTHR37038">
    <property type="entry name" value="TRANSCRIPTIONAL REGULATOR-RELATED"/>
    <property type="match status" value="1"/>
</dbReference>
<proteinExistence type="predicted"/>
<dbReference type="InterPro" id="IPR019734">
    <property type="entry name" value="TPR_rpt"/>
</dbReference>
<dbReference type="PROSITE" id="PS50005">
    <property type="entry name" value="TPR"/>
    <property type="match status" value="1"/>
</dbReference>
<dbReference type="CDD" id="cd00093">
    <property type="entry name" value="HTH_XRE"/>
    <property type="match status" value="1"/>
</dbReference>
<evidence type="ECO:0000313" key="5">
    <source>
        <dbReference type="EMBL" id="REJ31087.1"/>
    </source>
</evidence>
<dbReference type="RefSeq" id="WP_276642351.1">
    <property type="nucleotide sequence ID" value="NZ_QEWB01000036.1"/>
</dbReference>
<dbReference type="Pfam" id="PF01381">
    <property type="entry name" value="HTH_3"/>
    <property type="match status" value="1"/>
</dbReference>
<keyword evidence="2 3" id="KW-0802">TPR repeat</keyword>
<dbReference type="InterPro" id="IPR010982">
    <property type="entry name" value="Lambda_DNA-bd_dom_sf"/>
</dbReference>
<dbReference type="Gene3D" id="1.25.40.10">
    <property type="entry name" value="Tetratricopeptide repeat domain"/>
    <property type="match status" value="1"/>
</dbReference>
<dbReference type="InterPro" id="IPR001387">
    <property type="entry name" value="Cro/C1-type_HTH"/>
</dbReference>
<evidence type="ECO:0000256" key="2">
    <source>
        <dbReference type="ARBA" id="ARBA00022803"/>
    </source>
</evidence>
<evidence type="ECO:0000313" key="6">
    <source>
        <dbReference type="Proteomes" id="UP000257014"/>
    </source>
</evidence>
<dbReference type="InterPro" id="IPR013105">
    <property type="entry name" value="TPR_2"/>
</dbReference>
<dbReference type="Gene3D" id="1.10.260.40">
    <property type="entry name" value="lambda repressor-like DNA-binding domains"/>
    <property type="match status" value="1"/>
</dbReference>
<dbReference type="Pfam" id="PF07719">
    <property type="entry name" value="TPR_2"/>
    <property type="match status" value="1"/>
</dbReference>
<feature type="domain" description="HTH cro/C1-type" evidence="4">
    <location>
        <begin position="8"/>
        <end position="61"/>
    </location>
</feature>
<reference evidence="5 6" key="1">
    <citation type="submission" date="2018-03" db="EMBL/GenBank/DDBJ databases">
        <authorList>
            <person name="Keele B.F."/>
        </authorList>
    </citation>
    <scope>NUCLEOTIDE SEQUENCE [LARGE SCALE GENOMIC DNA]</scope>
    <source>
        <strain evidence="5">ZCTH4_d</strain>
    </source>
</reference>
<dbReference type="EMBL" id="QEWE01000007">
    <property type="protein sequence ID" value="REJ31087.1"/>
    <property type="molecule type" value="Genomic_DNA"/>
</dbReference>
<evidence type="ECO:0000256" key="1">
    <source>
        <dbReference type="ARBA" id="ARBA00022737"/>
    </source>
</evidence>